<accession>A0A395IQA4</accession>
<organism evidence="2 3">
    <name type="scientific">Monilinia fructigena</name>
    <dbReference type="NCBI Taxonomy" id="38457"/>
    <lineage>
        <taxon>Eukaryota</taxon>
        <taxon>Fungi</taxon>
        <taxon>Dikarya</taxon>
        <taxon>Ascomycota</taxon>
        <taxon>Pezizomycotina</taxon>
        <taxon>Leotiomycetes</taxon>
        <taxon>Helotiales</taxon>
        <taxon>Sclerotiniaceae</taxon>
        <taxon>Monilinia</taxon>
    </lineage>
</organism>
<dbReference type="AlphaFoldDB" id="A0A395IQA4"/>
<sequence>MAAPGVSRDYYNLQAETTRVHETVAPTEATVYDITELSRHVPGYWEMMLVYAKADRAWNDRYGNINGPRSFNSRWSRTKKSLRDLLIKNQRAADSAAAAANFAAASVTEEEEDDGDDDDDEEEEEEDEDEEGSVESVEE</sequence>
<name>A0A395IQA4_9HELO</name>
<reference evidence="2 3" key="1">
    <citation type="submission" date="2018-06" db="EMBL/GenBank/DDBJ databases">
        <title>Genome Sequence of the Brown Rot Fungal Pathogen Monilinia fructigena.</title>
        <authorList>
            <person name="Landi L."/>
            <person name="De Miccolis Angelini R.M."/>
            <person name="Pollastro S."/>
            <person name="Abate D."/>
            <person name="Faretra F."/>
            <person name="Romanazzi G."/>
        </authorList>
    </citation>
    <scope>NUCLEOTIDE SEQUENCE [LARGE SCALE GENOMIC DNA]</scope>
    <source>
        <strain evidence="2 3">Mfrg269</strain>
    </source>
</reference>
<evidence type="ECO:0000313" key="3">
    <source>
        <dbReference type="Proteomes" id="UP000249056"/>
    </source>
</evidence>
<feature type="region of interest" description="Disordered" evidence="1">
    <location>
        <begin position="98"/>
        <end position="139"/>
    </location>
</feature>
<dbReference type="Proteomes" id="UP000249056">
    <property type="component" value="Unassembled WGS sequence"/>
</dbReference>
<feature type="compositionally biased region" description="Acidic residues" evidence="1">
    <location>
        <begin position="108"/>
        <end position="139"/>
    </location>
</feature>
<protein>
    <submittedName>
        <fullName evidence="2">Uncharacterized protein</fullName>
    </submittedName>
</protein>
<comment type="caution">
    <text evidence="2">The sequence shown here is derived from an EMBL/GenBank/DDBJ whole genome shotgun (WGS) entry which is preliminary data.</text>
</comment>
<dbReference type="EMBL" id="QKRW01000024">
    <property type="protein sequence ID" value="RAL62452.1"/>
    <property type="molecule type" value="Genomic_DNA"/>
</dbReference>
<evidence type="ECO:0000256" key="1">
    <source>
        <dbReference type="SAM" id="MobiDB-lite"/>
    </source>
</evidence>
<gene>
    <name evidence="2" type="ORF">DID88_005018</name>
</gene>
<keyword evidence="3" id="KW-1185">Reference proteome</keyword>
<evidence type="ECO:0000313" key="2">
    <source>
        <dbReference type="EMBL" id="RAL62452.1"/>
    </source>
</evidence>
<dbReference type="OrthoDB" id="3550838at2759"/>
<proteinExistence type="predicted"/>